<sequence length="1045" mass="111171">MNGMTMKIWAVGAAVFMMVASAWAIDAPHEVDSVKGYTCYSCHTVQNTLGSKGFNNVCLSCHTPSSIPYGFKKPFTMADFANPFRTYTSVRTGVLYQTSHNWIGTDTVPRAGALPPTIATLNKANMLGTIVCARCHSVHAAYSSAYNSKPFLRAQNGNDAMCLDCHRPRNTTDHTKGTHPVTVNYAARAAARPTEFYATPQNANPVNPTSAMKISAAGQVVCTTCHGVHFTDSNSRTFHNASSARMGQLSSAKGRSAGMLLRTDMFGATVTTINICTNCHKSTDNPANTTARVKSHNGSKNQNVQCAACHGGHVDAADGTTPNVFLVNRYMNISTQYGAVRNKKVMFQYTSATLKNYNKDATGVCLACHPTLPSTISTHLTSTNAADCNTCHVHSQGFSANCTLCHGFPPQVRAGSGPSGYAIDNSKLYNYSTSGVFKYESLTPHISHAGGGSYYSYSCNECHQGNTHDSGNFQQVFKSPASPLATIASLKGGTPTYTTTGAGTCNNVYCHSNGAPTGGVIAWKSQPTWANGKGTFIGAVGECNKCHDATPATNAHTRHLSGGTTGKSYICVNCHSATVNSTGTIISKTMHVNGNKDILFSGTIGTQALSGSTCANLYCHSNGKGAAPFVAPVWTTPSTGQCNSCHKATGATAIDTYGHTAHLTATYGPNFGAVESACSKCHVYTNELAATHVNGTVDVLSTNCTTNCHKQGIVWTGGRVTCESCHTAPYSVINSLTAPSKPNFTSSGHGQAFTNYTASRRCNSCHDANSAHISLALGTYKRIAVNDNTLCFGCHNNAATVPTVSKENVTTHATARGVYNMDCKVCHDVHGTSNIKMLRTTITFGTLTSTITYTTLDSFVQLVPPYRGVCQTCHTQTNHYKRGINEGSNHPTSGCLNCHSHKDTFAFKPKACNFCHGYPPAPKGFVPTQANYSTARLENYSGGGGAHVKAGHILTNVRPTQGFSPCLVCHNGGSSTHIGRTAIFNPMTSPTTAQKKANTTVKVDPTYPFNATKGQWYQQQTPANTGSCWNVSCHFQATPRWSNDK</sequence>
<gene>
    <name evidence="4" type="ORF">GPICK_02930</name>
</gene>
<dbReference type="Pfam" id="PF09698">
    <property type="entry name" value="GSu_C4xC__C2xCH"/>
    <property type="match status" value="2"/>
</dbReference>
<dbReference type="InterPro" id="IPR010176">
    <property type="entry name" value="C4xCH_C2xCH_motif_GEOSU"/>
</dbReference>
<dbReference type="STRING" id="345632.GPICK_02930"/>
<dbReference type="NCBIfam" id="TIGR01904">
    <property type="entry name" value="GSu_C4xC__C2xCH"/>
    <property type="match status" value="1"/>
</dbReference>
<keyword evidence="1 2" id="KW-0732">Signal</keyword>
<feature type="signal peptide" evidence="2">
    <location>
        <begin position="1"/>
        <end position="24"/>
    </location>
</feature>
<dbReference type="Gene3D" id="1.10.1130.10">
    <property type="entry name" value="Flavocytochrome C3, Chain A"/>
    <property type="match status" value="2"/>
</dbReference>
<name>A0A0B5B7G6_9BACT</name>
<dbReference type="AlphaFoldDB" id="A0A0B5B7G6"/>
<dbReference type="PANTHER" id="PTHR35038">
    <property type="entry name" value="DISSIMILATORY SULFITE REDUCTASE SIRA"/>
    <property type="match status" value="1"/>
</dbReference>
<proteinExistence type="predicted"/>
<dbReference type="InterPro" id="IPR036280">
    <property type="entry name" value="Multihaem_cyt_sf"/>
</dbReference>
<evidence type="ECO:0000256" key="1">
    <source>
        <dbReference type="ARBA" id="ARBA00022729"/>
    </source>
</evidence>
<feature type="domain" description="Doubled CXXCH motif" evidence="3">
    <location>
        <begin position="759"/>
        <end position="799"/>
    </location>
</feature>
<keyword evidence="5" id="KW-1185">Reference proteome</keyword>
<feature type="chain" id="PRO_5002098803" evidence="2">
    <location>
        <begin position="25"/>
        <end position="1045"/>
    </location>
</feature>
<accession>A0A0B5B7G6</accession>
<dbReference type="GO" id="GO:0016491">
    <property type="term" value="F:oxidoreductase activity"/>
    <property type="evidence" value="ECO:0007669"/>
    <property type="project" value="TreeGrafter"/>
</dbReference>
<dbReference type="Gene3D" id="3.90.10.10">
    <property type="entry name" value="Cytochrome C3"/>
    <property type="match status" value="1"/>
</dbReference>
<dbReference type="Pfam" id="PF09699">
    <property type="entry name" value="Paired_CXXCH_1"/>
    <property type="match status" value="1"/>
</dbReference>
<dbReference type="SUPFAM" id="SSF48695">
    <property type="entry name" value="Multiheme cytochromes"/>
    <property type="match status" value="4"/>
</dbReference>
<organism evidence="4 5">
    <name type="scientific">Geobacter pickeringii</name>
    <dbReference type="NCBI Taxonomy" id="345632"/>
    <lineage>
        <taxon>Bacteria</taxon>
        <taxon>Pseudomonadati</taxon>
        <taxon>Thermodesulfobacteriota</taxon>
        <taxon>Desulfuromonadia</taxon>
        <taxon>Geobacterales</taxon>
        <taxon>Geobacteraceae</taxon>
        <taxon>Geobacter</taxon>
    </lineage>
</organism>
<dbReference type="HOGENOM" id="CLU_291837_0_0_7"/>
<dbReference type="PANTHER" id="PTHR35038:SF6">
    <property type="entry name" value="SURFACE LOCALIZED DECAHEME CYTOCHROME C LIPOPROTEIN"/>
    <property type="match status" value="1"/>
</dbReference>
<evidence type="ECO:0000259" key="3">
    <source>
        <dbReference type="Pfam" id="PF09699"/>
    </source>
</evidence>
<dbReference type="Proteomes" id="UP000057609">
    <property type="component" value="Chromosome"/>
</dbReference>
<dbReference type="EMBL" id="CP009788">
    <property type="protein sequence ID" value="AJE02473.1"/>
    <property type="molecule type" value="Genomic_DNA"/>
</dbReference>
<dbReference type="InterPro" id="IPR010177">
    <property type="entry name" value="Paired_CXXCH_1"/>
</dbReference>
<evidence type="ECO:0000313" key="5">
    <source>
        <dbReference type="Proteomes" id="UP000057609"/>
    </source>
</evidence>
<dbReference type="KEGG" id="gpi:GPICK_02930"/>
<dbReference type="InterPro" id="IPR051829">
    <property type="entry name" value="Multiheme_Cytochr_ET"/>
</dbReference>
<protein>
    <submittedName>
        <fullName evidence="4">Cytochrome C</fullName>
    </submittedName>
</protein>
<dbReference type="RefSeq" id="WP_039740375.1">
    <property type="nucleotide sequence ID" value="NZ_CP009788.1"/>
</dbReference>
<reference evidence="4 5" key="1">
    <citation type="journal article" date="2015" name="Genome Announc.">
        <title>Complete Genome of Geobacter pickeringii G13T, a Metal-Reducing Isolate from Sedimentary Kaolin Deposits.</title>
        <authorList>
            <person name="Badalamenti J.P."/>
            <person name="Bond D.R."/>
        </authorList>
    </citation>
    <scope>NUCLEOTIDE SEQUENCE [LARGE SCALE GENOMIC DNA]</scope>
    <source>
        <strain evidence="4 5">G13</strain>
    </source>
</reference>
<evidence type="ECO:0000256" key="2">
    <source>
        <dbReference type="SAM" id="SignalP"/>
    </source>
</evidence>
<evidence type="ECO:0000313" key="4">
    <source>
        <dbReference type="EMBL" id="AJE02473.1"/>
    </source>
</evidence>